<name>A0A3D9Q3W7_9BACL</name>
<dbReference type="EMBL" id="QTTN01000052">
    <property type="protein sequence ID" value="REE57573.1"/>
    <property type="molecule type" value="Genomic_DNA"/>
</dbReference>
<dbReference type="Proteomes" id="UP000256304">
    <property type="component" value="Unassembled WGS sequence"/>
</dbReference>
<feature type="compositionally biased region" description="Polar residues" evidence="2">
    <location>
        <begin position="45"/>
        <end position="58"/>
    </location>
</feature>
<feature type="signal peptide" evidence="3">
    <location>
        <begin position="1"/>
        <end position="22"/>
    </location>
</feature>
<keyword evidence="5" id="KW-1185">Reference proteome</keyword>
<feature type="chain" id="PRO_5039037240" evidence="3">
    <location>
        <begin position="23"/>
        <end position="544"/>
    </location>
</feature>
<dbReference type="AlphaFoldDB" id="A0A3D9Q3W7"/>
<feature type="compositionally biased region" description="Low complexity" evidence="2">
    <location>
        <begin position="27"/>
        <end position="44"/>
    </location>
</feature>
<protein>
    <submittedName>
        <fullName evidence="4">Carbohydrate ABC transporter substrate-binding protein (CUT1 family)</fullName>
    </submittedName>
</protein>
<dbReference type="SUPFAM" id="SSF53850">
    <property type="entry name" value="Periplasmic binding protein-like II"/>
    <property type="match status" value="1"/>
</dbReference>
<dbReference type="InterPro" id="IPR050490">
    <property type="entry name" value="Bact_solute-bd_prot1"/>
</dbReference>
<dbReference type="PANTHER" id="PTHR43649">
    <property type="entry name" value="ARABINOSE-BINDING PROTEIN-RELATED"/>
    <property type="match status" value="1"/>
</dbReference>
<reference evidence="4 5" key="1">
    <citation type="submission" date="2018-08" db="EMBL/GenBank/DDBJ databases">
        <title>Genomic Encyclopedia of Type Strains, Phase III (KMG-III): the genomes of soil and plant-associated and newly described type strains.</title>
        <authorList>
            <person name="Whitman W."/>
        </authorList>
    </citation>
    <scope>NUCLEOTIDE SEQUENCE [LARGE SCALE GENOMIC DNA]</scope>
    <source>
        <strain evidence="4 5">CGMCC 1.10966</strain>
    </source>
</reference>
<evidence type="ECO:0000256" key="3">
    <source>
        <dbReference type="SAM" id="SignalP"/>
    </source>
</evidence>
<keyword evidence="1 3" id="KW-0732">Signal</keyword>
<dbReference type="OrthoDB" id="9787283at2"/>
<evidence type="ECO:0000256" key="1">
    <source>
        <dbReference type="ARBA" id="ARBA00022729"/>
    </source>
</evidence>
<gene>
    <name evidence="4" type="ORF">A8990_15218</name>
</gene>
<dbReference type="RefSeq" id="WP_116192303.1">
    <property type="nucleotide sequence ID" value="NZ_QTTN01000052.1"/>
</dbReference>
<dbReference type="PROSITE" id="PS51257">
    <property type="entry name" value="PROKAR_LIPOPROTEIN"/>
    <property type="match status" value="1"/>
</dbReference>
<organism evidence="4 5">
    <name type="scientific">Paenibacillus taihuensis</name>
    <dbReference type="NCBI Taxonomy" id="1156355"/>
    <lineage>
        <taxon>Bacteria</taxon>
        <taxon>Bacillati</taxon>
        <taxon>Bacillota</taxon>
        <taxon>Bacilli</taxon>
        <taxon>Bacillales</taxon>
        <taxon>Paenibacillaceae</taxon>
        <taxon>Paenibacillus</taxon>
    </lineage>
</organism>
<dbReference type="Gene3D" id="3.40.190.10">
    <property type="entry name" value="Periplasmic binding protein-like II"/>
    <property type="match status" value="2"/>
</dbReference>
<feature type="region of interest" description="Disordered" evidence="2">
    <location>
        <begin position="27"/>
        <end position="60"/>
    </location>
</feature>
<evidence type="ECO:0000313" key="5">
    <source>
        <dbReference type="Proteomes" id="UP000256304"/>
    </source>
</evidence>
<comment type="caution">
    <text evidence="4">The sequence shown here is derived from an EMBL/GenBank/DDBJ whole genome shotgun (WGS) entry which is preliminary data.</text>
</comment>
<accession>A0A3D9Q3W7</accession>
<sequence>MKKAFKGISLALSMIVVLSACGGNGNSNTTNANTTPANTDTSASEPANTASTDNQSGEDASANKLKEFSLWTWLGSVESWGGKSYDEVLAYQELEKRSGVKVKYVHPTGDAVESFNLMMTSGEMTDAIWYRWNPERMKQYSDAGRIIDIYPLVKEHAPNLMALMESDASLKKQLVDPEGHMYYMPWITQDKFLGFGEGLVLREDWLNKAGMGVPKTNDELYNTLKAMKDKKVSGTKPFVGLTGYASQIYKLFYGFGVADDWFVDNGKVVYGPTSDRYKEALKWFNKLYKEGLLDKDYLTGETDIYNKHIADGQAAGLIDNTDAEGTAAKMAADAGNPFKFVGIPYMQYNGKSVSLNSTAKRVAQPYGLAITSTAKDPAGIVAYLDYGFSDEGKTLFNWGIEGDTFEVKDGKKVYTDKIMKAADNVPGVEMTKYVNPWWITVTDADSAKALLDADGLKTRETWADVDTSMAFEPTLFMTPDESEVMSSASTDIATFKDSMRDGFITGAKNIDSEWDGYVKTLNGMGIENVQKVQQSAYDRFAATK</sequence>
<evidence type="ECO:0000256" key="2">
    <source>
        <dbReference type="SAM" id="MobiDB-lite"/>
    </source>
</evidence>
<dbReference type="PANTHER" id="PTHR43649:SF33">
    <property type="entry name" value="POLYGALACTURONAN_RHAMNOGALACTURONAN-BINDING PROTEIN YTCQ"/>
    <property type="match status" value="1"/>
</dbReference>
<evidence type="ECO:0000313" key="4">
    <source>
        <dbReference type="EMBL" id="REE57573.1"/>
    </source>
</evidence>
<proteinExistence type="predicted"/>